<name>A0A4Z1P7D8_9PEZI</name>
<proteinExistence type="predicted"/>
<sequence length="179" mass="19766">MLNEYERRALGRPDYDKSVSEVYCHAFLQYLSVWKNLSLLQDCELSTNGCMMTAYAKTLICKKYAMENTTPSECHILEAAVAVVETLSTRISKAGETKLETSVLTWMEMIEGKKFVVCKDGQIGIAPLATEPGDQVCTVLGCNVLMILRAVAGGFIVIGYYGTDGCRDLRDQLIDKAEG</sequence>
<accession>A0A4Z1P7D8</accession>
<protein>
    <submittedName>
        <fullName evidence="1">HET domain-containing protein</fullName>
    </submittedName>
</protein>
<dbReference type="AlphaFoldDB" id="A0A4Z1P7D8"/>
<reference evidence="1 2" key="1">
    <citation type="submission" date="2019-04" db="EMBL/GenBank/DDBJ databases">
        <title>High contiguity whole genome sequence and gene annotation resource for two Venturia nashicola isolates.</title>
        <authorList>
            <person name="Prokchorchik M."/>
            <person name="Won K."/>
            <person name="Lee Y."/>
            <person name="Choi E.D."/>
            <person name="Segonzac C."/>
            <person name="Sohn K.H."/>
        </authorList>
    </citation>
    <scope>NUCLEOTIDE SEQUENCE [LARGE SCALE GENOMIC DNA]</scope>
    <source>
        <strain evidence="1 2">PRI2</strain>
    </source>
</reference>
<keyword evidence="2" id="KW-1185">Reference proteome</keyword>
<organism evidence="1 2">
    <name type="scientific">Venturia nashicola</name>
    <dbReference type="NCBI Taxonomy" id="86259"/>
    <lineage>
        <taxon>Eukaryota</taxon>
        <taxon>Fungi</taxon>
        <taxon>Dikarya</taxon>
        <taxon>Ascomycota</taxon>
        <taxon>Pezizomycotina</taxon>
        <taxon>Dothideomycetes</taxon>
        <taxon>Pleosporomycetidae</taxon>
        <taxon>Venturiales</taxon>
        <taxon>Venturiaceae</taxon>
        <taxon>Venturia</taxon>
    </lineage>
</organism>
<gene>
    <name evidence="1" type="ORF">E6O75_ATG04258</name>
</gene>
<evidence type="ECO:0000313" key="1">
    <source>
        <dbReference type="EMBL" id="TID25053.1"/>
    </source>
</evidence>
<comment type="caution">
    <text evidence="1">The sequence shown here is derived from an EMBL/GenBank/DDBJ whole genome shotgun (WGS) entry which is preliminary data.</text>
</comment>
<dbReference type="EMBL" id="SNSC02000004">
    <property type="protein sequence ID" value="TID25053.1"/>
    <property type="molecule type" value="Genomic_DNA"/>
</dbReference>
<evidence type="ECO:0000313" key="2">
    <source>
        <dbReference type="Proteomes" id="UP000298493"/>
    </source>
</evidence>
<dbReference type="Proteomes" id="UP000298493">
    <property type="component" value="Unassembled WGS sequence"/>
</dbReference>